<dbReference type="HOGENOM" id="CLU_1699009_0_0_1"/>
<name>V9EKB7_PHYNI</name>
<feature type="compositionally biased region" description="Basic and acidic residues" evidence="1">
    <location>
        <begin position="1"/>
        <end position="31"/>
    </location>
</feature>
<evidence type="ECO:0000313" key="3">
    <source>
        <dbReference type="Proteomes" id="UP000018721"/>
    </source>
</evidence>
<dbReference type="AlphaFoldDB" id="V9EKB7"/>
<reference evidence="2 3" key="1">
    <citation type="submission" date="2013-11" db="EMBL/GenBank/DDBJ databases">
        <title>The Genome Sequence of Phytophthora parasitica P1569.</title>
        <authorList>
            <consortium name="The Broad Institute Genomics Platform"/>
            <person name="Russ C."/>
            <person name="Tyler B."/>
            <person name="Panabieres F."/>
            <person name="Shan W."/>
            <person name="Tripathy S."/>
            <person name="Grunwald N."/>
            <person name="Machado M."/>
            <person name="Johnson C.S."/>
            <person name="Arredondo F."/>
            <person name="Hong C."/>
            <person name="Coffey M."/>
            <person name="Young S.K."/>
            <person name="Zeng Q."/>
            <person name="Gargeya S."/>
            <person name="Fitzgerald M."/>
            <person name="Abouelleil A."/>
            <person name="Alvarado L."/>
            <person name="Chapman S.B."/>
            <person name="Gainer-Dewar J."/>
            <person name="Goldberg J."/>
            <person name="Griggs A."/>
            <person name="Gujja S."/>
            <person name="Hansen M."/>
            <person name="Howarth C."/>
            <person name="Imamovic A."/>
            <person name="Ireland A."/>
            <person name="Larimer J."/>
            <person name="McCowan C."/>
            <person name="Murphy C."/>
            <person name="Pearson M."/>
            <person name="Poon T.W."/>
            <person name="Priest M."/>
            <person name="Roberts A."/>
            <person name="Saif S."/>
            <person name="Shea T."/>
            <person name="Sykes S."/>
            <person name="Wortman J."/>
            <person name="Nusbaum C."/>
            <person name="Birren B."/>
        </authorList>
    </citation>
    <scope>NUCLEOTIDE SEQUENCE [LARGE SCALE GENOMIC DNA]</scope>
    <source>
        <strain evidence="2 3">P1569</strain>
    </source>
</reference>
<dbReference type="EMBL" id="ANIZ01002531">
    <property type="protein sequence ID" value="ETI39690.1"/>
    <property type="molecule type" value="Genomic_DNA"/>
</dbReference>
<dbReference type="PANTHER" id="PTHR47501">
    <property type="entry name" value="TRANSPOSASE-RELATED"/>
    <property type="match status" value="1"/>
</dbReference>
<gene>
    <name evidence="2" type="ORF">F443_14727</name>
</gene>
<protein>
    <recommendedName>
        <fullName evidence="4">HAT C-terminal dimerisation domain-containing protein</fullName>
    </recommendedName>
</protein>
<accession>V9EKB7</accession>
<evidence type="ECO:0000256" key="1">
    <source>
        <dbReference type="SAM" id="MobiDB-lite"/>
    </source>
</evidence>
<comment type="caution">
    <text evidence="2">The sequence shown here is derived from an EMBL/GenBank/DDBJ whole genome shotgun (WGS) entry which is preliminary data.</text>
</comment>
<organism evidence="2 3">
    <name type="scientific">Phytophthora nicotianae P1569</name>
    <dbReference type="NCBI Taxonomy" id="1317065"/>
    <lineage>
        <taxon>Eukaryota</taxon>
        <taxon>Sar</taxon>
        <taxon>Stramenopiles</taxon>
        <taxon>Oomycota</taxon>
        <taxon>Peronosporomycetes</taxon>
        <taxon>Peronosporales</taxon>
        <taxon>Peronosporaceae</taxon>
        <taxon>Phytophthora</taxon>
    </lineage>
</organism>
<feature type="region of interest" description="Disordered" evidence="1">
    <location>
        <begin position="1"/>
        <end position="43"/>
    </location>
</feature>
<evidence type="ECO:0000313" key="2">
    <source>
        <dbReference type="EMBL" id="ETI39690.1"/>
    </source>
</evidence>
<proteinExistence type="predicted"/>
<sequence length="155" mass="18263">MKHVETYHQEKIQEYYRDKDKKKPRGNKRDSSSSYSSVPQKKIKALSSEDQRLVDRKLAIWLARYQRPMALVEDERFWPYLNFVANNLGGIKLHVSHRTELRDNIIGLATGLRSKLQAILKDDCLDYFLTTDIWTDLRQRSFMAVTSTTWLSILL</sequence>
<dbReference type="Proteomes" id="UP000018721">
    <property type="component" value="Unassembled WGS sequence"/>
</dbReference>
<dbReference type="PANTHER" id="PTHR47501:SF8">
    <property type="match status" value="1"/>
</dbReference>
<evidence type="ECO:0008006" key="4">
    <source>
        <dbReference type="Google" id="ProtNLM"/>
    </source>
</evidence>
<keyword evidence="3" id="KW-1185">Reference proteome</keyword>